<protein>
    <submittedName>
        <fullName evidence="6">Indigoidine synthase A like protein</fullName>
    </submittedName>
</protein>
<evidence type="ECO:0000256" key="4">
    <source>
        <dbReference type="ARBA" id="ARBA00023239"/>
    </source>
</evidence>
<accession>A0A1M5LEU7</accession>
<dbReference type="EMBL" id="FQWX01000004">
    <property type="protein sequence ID" value="SHG63485.1"/>
    <property type="molecule type" value="Genomic_DNA"/>
</dbReference>
<dbReference type="GO" id="GO:0046872">
    <property type="term" value="F:metal ion binding"/>
    <property type="evidence" value="ECO:0007669"/>
    <property type="project" value="UniProtKB-KW"/>
</dbReference>
<keyword evidence="1" id="KW-0479">Metal-binding</keyword>
<dbReference type="PANTHER" id="PTHR42909">
    <property type="entry name" value="ZGC:136858"/>
    <property type="match status" value="1"/>
</dbReference>
<dbReference type="Proteomes" id="UP000243255">
    <property type="component" value="Unassembled WGS sequence"/>
</dbReference>
<dbReference type="AlphaFoldDB" id="A0A1M5LEU7"/>
<evidence type="ECO:0000256" key="5">
    <source>
        <dbReference type="ARBA" id="ARBA00023295"/>
    </source>
</evidence>
<keyword evidence="7" id="KW-1185">Reference proteome</keyword>
<dbReference type="Gene3D" id="3.40.1790.10">
    <property type="entry name" value="Indigoidine synthase domain"/>
    <property type="match status" value="1"/>
</dbReference>
<evidence type="ECO:0000313" key="7">
    <source>
        <dbReference type="Proteomes" id="UP000243255"/>
    </source>
</evidence>
<dbReference type="OrthoDB" id="9805870at2"/>
<dbReference type="PANTHER" id="PTHR42909:SF1">
    <property type="entry name" value="CARBOHYDRATE KINASE PFKB DOMAIN-CONTAINING PROTEIN"/>
    <property type="match status" value="1"/>
</dbReference>
<dbReference type="Pfam" id="PF04227">
    <property type="entry name" value="Indigoidine_A"/>
    <property type="match status" value="1"/>
</dbReference>
<keyword evidence="2" id="KW-0378">Hydrolase</keyword>
<sequence>MNNIIKNFLRVHLEAKKAIHSNTPIVGIDFSFVLNNFTYPDSLEVFKNISKIVRKHKAIPASIAIIDGVVKFGLTNDEVEMLAIKNDLPVLNKNDLPFFVLNNRTGLVDLPCCIELFNSIGINIIVTGVVDNSLENVFHLNVENTILICSTSCDCSFLSNNYIKNNCYKNNFSIVNLTKDNPQFLSDINLVDDLYKVLKINNKIYPKRNTCIVNKNFYDYDNFSDTNLPIYANIKVASELSILYCSNGINKR</sequence>
<organism evidence="6 7">
    <name type="scientific">Asaccharospora irregularis DSM 2635</name>
    <dbReference type="NCBI Taxonomy" id="1121321"/>
    <lineage>
        <taxon>Bacteria</taxon>
        <taxon>Bacillati</taxon>
        <taxon>Bacillota</taxon>
        <taxon>Clostridia</taxon>
        <taxon>Peptostreptococcales</taxon>
        <taxon>Peptostreptococcaceae</taxon>
        <taxon>Asaccharospora</taxon>
    </lineage>
</organism>
<dbReference type="GO" id="GO:0004730">
    <property type="term" value="F:pseudouridylate synthase activity"/>
    <property type="evidence" value="ECO:0007669"/>
    <property type="project" value="InterPro"/>
</dbReference>
<evidence type="ECO:0000256" key="2">
    <source>
        <dbReference type="ARBA" id="ARBA00022801"/>
    </source>
</evidence>
<dbReference type="SUPFAM" id="SSF110581">
    <property type="entry name" value="Indigoidine synthase A-like"/>
    <property type="match status" value="1"/>
</dbReference>
<keyword evidence="5" id="KW-0326">Glycosidase</keyword>
<dbReference type="InterPro" id="IPR007342">
    <property type="entry name" value="PsuG"/>
</dbReference>
<evidence type="ECO:0000256" key="1">
    <source>
        <dbReference type="ARBA" id="ARBA00022723"/>
    </source>
</evidence>
<gene>
    <name evidence="6" type="ORF">SAMN04488530_104106</name>
</gene>
<dbReference type="RefSeq" id="WP_073124245.1">
    <property type="nucleotide sequence ID" value="NZ_BAABCH010000006.1"/>
</dbReference>
<evidence type="ECO:0000313" key="6">
    <source>
        <dbReference type="EMBL" id="SHG63485.1"/>
    </source>
</evidence>
<proteinExistence type="predicted"/>
<evidence type="ECO:0000256" key="3">
    <source>
        <dbReference type="ARBA" id="ARBA00023211"/>
    </source>
</evidence>
<dbReference type="STRING" id="1121321.SAMN04488530_104106"/>
<name>A0A1M5LEU7_9FIRM</name>
<keyword evidence="3" id="KW-0464">Manganese</keyword>
<reference evidence="7" key="1">
    <citation type="submission" date="2016-11" db="EMBL/GenBank/DDBJ databases">
        <authorList>
            <person name="Varghese N."/>
            <person name="Submissions S."/>
        </authorList>
    </citation>
    <scope>NUCLEOTIDE SEQUENCE [LARGE SCALE GENOMIC DNA]</scope>
    <source>
        <strain evidence="7">DSM 2635</strain>
    </source>
</reference>
<dbReference type="InterPro" id="IPR022830">
    <property type="entry name" value="Indigdn_synthA-like"/>
</dbReference>
<keyword evidence="4" id="KW-0456">Lyase</keyword>
<dbReference type="GO" id="GO:0005737">
    <property type="term" value="C:cytoplasm"/>
    <property type="evidence" value="ECO:0007669"/>
    <property type="project" value="TreeGrafter"/>
</dbReference>
<dbReference type="GO" id="GO:0016798">
    <property type="term" value="F:hydrolase activity, acting on glycosyl bonds"/>
    <property type="evidence" value="ECO:0007669"/>
    <property type="project" value="UniProtKB-KW"/>
</dbReference>